<proteinExistence type="predicted"/>
<dbReference type="AlphaFoldDB" id="A0AA38X8W3"/>
<reference evidence="3" key="1">
    <citation type="submission" date="2022-10" db="EMBL/GenBank/DDBJ databases">
        <title>Culturing micro-colonial fungi from biological soil crusts in the Mojave desert and describing Neophaeococcomyces mojavensis, and introducing the new genera and species Taxawa tesnikishii.</title>
        <authorList>
            <person name="Kurbessoian T."/>
            <person name="Stajich J.E."/>
        </authorList>
    </citation>
    <scope>NUCLEOTIDE SEQUENCE</scope>
    <source>
        <strain evidence="3">TK_41</strain>
    </source>
</reference>
<dbReference type="InterPro" id="IPR020084">
    <property type="entry name" value="NUDIX_hydrolase_CS"/>
</dbReference>
<dbReference type="PANTHER" id="PTHR21340:SF0">
    <property type="entry name" value="BIS(5'-NUCLEOSYL)-TETRAPHOSPHATASE [ASYMMETRICAL]"/>
    <property type="match status" value="1"/>
</dbReference>
<sequence>MPASDMGTEHFSAEAFVESAGAILFRVSAGQICILHHLAHDHYVLPKGRRHCGEGRHEAAIRELAEETGHQCRLLPVNMTTRAPPASSGASEPDEVRPATNICEPFYLQIRHPRESEVKVIWWYIAVEVSSRDQRLVKQSEKDKERFTNEFHDYGRALDKLSFDSDRGVVKQAVAIVEETFRATAGEATEQDPKVVNVMRERPV</sequence>
<evidence type="ECO:0000313" key="4">
    <source>
        <dbReference type="Proteomes" id="UP001172673"/>
    </source>
</evidence>
<evidence type="ECO:0000256" key="1">
    <source>
        <dbReference type="ARBA" id="ARBA00022801"/>
    </source>
</evidence>
<dbReference type="Gene3D" id="3.90.79.10">
    <property type="entry name" value="Nucleoside Triphosphate Pyrophosphohydrolase"/>
    <property type="match status" value="1"/>
</dbReference>
<dbReference type="EMBL" id="JAPDRK010000009">
    <property type="protein sequence ID" value="KAJ9608930.1"/>
    <property type="molecule type" value="Genomic_DNA"/>
</dbReference>
<comment type="caution">
    <text evidence="3">The sequence shown here is derived from an EMBL/GenBank/DDBJ whole genome shotgun (WGS) entry which is preliminary data.</text>
</comment>
<dbReference type="PANTHER" id="PTHR21340">
    <property type="entry name" value="DIADENOSINE 5,5-P1,P4-TETRAPHOSPHATE PYROPHOSPHOHYDROLASE MUTT"/>
    <property type="match status" value="1"/>
</dbReference>
<evidence type="ECO:0000259" key="2">
    <source>
        <dbReference type="Pfam" id="PF00293"/>
    </source>
</evidence>
<dbReference type="GO" id="GO:0006754">
    <property type="term" value="P:ATP biosynthetic process"/>
    <property type="evidence" value="ECO:0007669"/>
    <property type="project" value="TreeGrafter"/>
</dbReference>
<protein>
    <recommendedName>
        <fullName evidence="2">Nudix hydrolase domain-containing protein</fullName>
    </recommendedName>
</protein>
<dbReference type="PROSITE" id="PS00893">
    <property type="entry name" value="NUDIX_BOX"/>
    <property type="match status" value="1"/>
</dbReference>
<dbReference type="Proteomes" id="UP001172673">
    <property type="component" value="Unassembled WGS sequence"/>
</dbReference>
<dbReference type="InterPro" id="IPR051325">
    <property type="entry name" value="Nudix_hydrolase_domain"/>
</dbReference>
<name>A0AA38X8W3_9EURO</name>
<organism evidence="3 4">
    <name type="scientific">Cladophialophora chaetospira</name>
    <dbReference type="NCBI Taxonomy" id="386627"/>
    <lineage>
        <taxon>Eukaryota</taxon>
        <taxon>Fungi</taxon>
        <taxon>Dikarya</taxon>
        <taxon>Ascomycota</taxon>
        <taxon>Pezizomycotina</taxon>
        <taxon>Eurotiomycetes</taxon>
        <taxon>Chaetothyriomycetidae</taxon>
        <taxon>Chaetothyriales</taxon>
        <taxon>Herpotrichiellaceae</taxon>
        <taxon>Cladophialophora</taxon>
    </lineage>
</organism>
<keyword evidence="4" id="KW-1185">Reference proteome</keyword>
<dbReference type="GO" id="GO:0006167">
    <property type="term" value="P:AMP biosynthetic process"/>
    <property type="evidence" value="ECO:0007669"/>
    <property type="project" value="TreeGrafter"/>
</dbReference>
<dbReference type="InterPro" id="IPR000086">
    <property type="entry name" value="NUDIX_hydrolase_dom"/>
</dbReference>
<feature type="domain" description="Nudix hydrolase" evidence="2">
    <location>
        <begin position="19"/>
        <end position="79"/>
    </location>
</feature>
<dbReference type="Pfam" id="PF00293">
    <property type="entry name" value="NUDIX"/>
    <property type="match status" value="1"/>
</dbReference>
<accession>A0AA38X8W3</accession>
<evidence type="ECO:0000313" key="3">
    <source>
        <dbReference type="EMBL" id="KAJ9608930.1"/>
    </source>
</evidence>
<keyword evidence="1" id="KW-0378">Hydrolase</keyword>
<gene>
    <name evidence="3" type="ORF">H2200_006701</name>
</gene>
<dbReference type="InterPro" id="IPR015797">
    <property type="entry name" value="NUDIX_hydrolase-like_dom_sf"/>
</dbReference>
<dbReference type="GO" id="GO:0004081">
    <property type="term" value="F:bis(5'-nucleosyl)-tetraphosphatase (asymmetrical) activity"/>
    <property type="evidence" value="ECO:0007669"/>
    <property type="project" value="TreeGrafter"/>
</dbReference>
<dbReference type="SUPFAM" id="SSF55811">
    <property type="entry name" value="Nudix"/>
    <property type="match status" value="1"/>
</dbReference>